<dbReference type="Proteomes" id="UP001178507">
    <property type="component" value="Unassembled WGS sequence"/>
</dbReference>
<dbReference type="AlphaFoldDB" id="A0AA36ISF6"/>
<dbReference type="EMBL" id="CAUJNA010002247">
    <property type="protein sequence ID" value="CAJ1392027.1"/>
    <property type="molecule type" value="Genomic_DNA"/>
</dbReference>
<feature type="compositionally biased region" description="Low complexity" evidence="2">
    <location>
        <begin position="533"/>
        <end position="544"/>
    </location>
</feature>
<feature type="compositionally biased region" description="Basic and acidic residues" evidence="2">
    <location>
        <begin position="520"/>
        <end position="529"/>
    </location>
</feature>
<organism evidence="3 4">
    <name type="scientific">Effrenium voratum</name>
    <dbReference type="NCBI Taxonomy" id="2562239"/>
    <lineage>
        <taxon>Eukaryota</taxon>
        <taxon>Sar</taxon>
        <taxon>Alveolata</taxon>
        <taxon>Dinophyceae</taxon>
        <taxon>Suessiales</taxon>
        <taxon>Symbiodiniaceae</taxon>
        <taxon>Effrenium</taxon>
    </lineage>
</organism>
<evidence type="ECO:0000256" key="1">
    <source>
        <dbReference type="SAM" id="Coils"/>
    </source>
</evidence>
<evidence type="ECO:0000313" key="3">
    <source>
        <dbReference type="EMBL" id="CAJ1392027.1"/>
    </source>
</evidence>
<feature type="region of interest" description="Disordered" evidence="2">
    <location>
        <begin position="372"/>
        <end position="392"/>
    </location>
</feature>
<sequence>MAPCVGKENAPPCQQQVATNANDNEAPLKKNWSVAVIEAKQDVIQRFQAWWAAGKGTTAAAAHPLLRVVDAAMLAEIVAAGAAYHNCIGIERLDSLLNTLDKAAHDASLDSLRKAMQTKGGAKNQARAVGSLLFSAAESIFHAEGGGESGKVQEPQPRAEEVKEVKEAEVEALEPAVLFQCTGPEDASIAVRREPRQESELLTTVTRGAEVLAVARQGAYLQIKRDGQPHGWVLRVLGDLVLFVEKAGDAREEPKAAAPSQAAEEMAPAAPPASAAAAPAPAAATEAAPPVAAELVQHEVETAAASTEAVLEQEGQIQRFQCWWAEGHGTAAARSDPMLSLLDPNLLHEVIAAGANYHTCLSAGRLDTLQRSVDHSSSPGAQPLRRALQSKGGAKAQARAVGSVLFKAAMDVFLHPRDVPDPQPHEEPKAQADETFRPKRRFACSESFPSNATVAVRSAPSLQSQFLASLPHGTELWATARYGDFLQFDLQEPACVAYVPLVFQGMQLFVSEAEAPVERSEPELREVSRVQRGPSAPDGSGAPGACACASGERLAQMEGRMERQEAVIKALQAELASLRAHMAAVATAFGALAKP</sequence>
<evidence type="ECO:0000256" key="2">
    <source>
        <dbReference type="SAM" id="MobiDB-lite"/>
    </source>
</evidence>
<keyword evidence="1" id="KW-0175">Coiled coil</keyword>
<feature type="compositionally biased region" description="Low complexity" evidence="2">
    <location>
        <begin position="256"/>
        <end position="282"/>
    </location>
</feature>
<feature type="region of interest" description="Disordered" evidence="2">
    <location>
        <begin position="251"/>
        <end position="282"/>
    </location>
</feature>
<comment type="caution">
    <text evidence="3">The sequence shown here is derived from an EMBL/GenBank/DDBJ whole genome shotgun (WGS) entry which is preliminary data.</text>
</comment>
<feature type="coiled-coil region" evidence="1">
    <location>
        <begin position="554"/>
        <end position="581"/>
    </location>
</feature>
<evidence type="ECO:0000313" key="4">
    <source>
        <dbReference type="Proteomes" id="UP001178507"/>
    </source>
</evidence>
<protein>
    <submittedName>
        <fullName evidence="3">Uncharacterized protein</fullName>
    </submittedName>
</protein>
<feature type="region of interest" description="Disordered" evidence="2">
    <location>
        <begin position="520"/>
        <end position="544"/>
    </location>
</feature>
<proteinExistence type="predicted"/>
<name>A0AA36ISF6_9DINO</name>
<reference evidence="3" key="1">
    <citation type="submission" date="2023-08" db="EMBL/GenBank/DDBJ databases">
        <authorList>
            <person name="Chen Y."/>
            <person name="Shah S."/>
            <person name="Dougan E. K."/>
            <person name="Thang M."/>
            <person name="Chan C."/>
        </authorList>
    </citation>
    <scope>NUCLEOTIDE SEQUENCE</scope>
</reference>
<gene>
    <name evidence="3" type="ORF">EVOR1521_LOCUS17226</name>
</gene>
<accession>A0AA36ISF6</accession>
<keyword evidence="4" id="KW-1185">Reference proteome</keyword>